<proteinExistence type="inferred from homology"/>
<dbReference type="InterPro" id="IPR019734">
    <property type="entry name" value="TPR_rpt"/>
</dbReference>
<protein>
    <submittedName>
        <fullName evidence="9">Response regulator</fullName>
    </submittedName>
</protein>
<evidence type="ECO:0000256" key="2">
    <source>
        <dbReference type="ARBA" id="ARBA00023012"/>
    </source>
</evidence>
<accession>A0A559K5G4</accession>
<dbReference type="PANTHER" id="PTHR35807:SF2">
    <property type="entry name" value="TRANSCRIPTIONAL ACTIVATOR DOMAIN"/>
    <property type="match status" value="1"/>
</dbReference>
<keyword evidence="2" id="KW-0902">Two-component regulatory system</keyword>
<keyword evidence="7" id="KW-0802">TPR repeat</keyword>
<dbReference type="PROSITE" id="PS50005">
    <property type="entry name" value="TPR"/>
    <property type="match status" value="1"/>
</dbReference>
<dbReference type="Gene3D" id="3.40.50.2300">
    <property type="match status" value="1"/>
</dbReference>
<dbReference type="SMART" id="SM01043">
    <property type="entry name" value="BTAD"/>
    <property type="match status" value="1"/>
</dbReference>
<dbReference type="InterPro" id="IPR001867">
    <property type="entry name" value="OmpR/PhoB-type_DNA-bd"/>
</dbReference>
<feature type="domain" description="Response regulatory" evidence="8">
    <location>
        <begin position="3"/>
        <end position="117"/>
    </location>
</feature>
<evidence type="ECO:0000256" key="5">
    <source>
        <dbReference type="ARBA" id="ARBA00023163"/>
    </source>
</evidence>
<dbReference type="Gene3D" id="1.25.40.10">
    <property type="entry name" value="Tetratricopeptide repeat domain"/>
    <property type="match status" value="1"/>
</dbReference>
<dbReference type="PROSITE" id="PS50110">
    <property type="entry name" value="RESPONSE_REGULATORY"/>
    <property type="match status" value="1"/>
</dbReference>
<comment type="similarity">
    <text evidence="1">Belongs to the AfsR/DnrI/RedD regulatory family.</text>
</comment>
<evidence type="ECO:0000256" key="6">
    <source>
        <dbReference type="PROSITE-ProRule" id="PRU00169"/>
    </source>
</evidence>
<dbReference type="InterPro" id="IPR001789">
    <property type="entry name" value="Sig_transdc_resp-reg_receiver"/>
</dbReference>
<keyword evidence="6" id="KW-0597">Phosphoprotein</keyword>
<dbReference type="InterPro" id="IPR011006">
    <property type="entry name" value="CheY-like_superfamily"/>
</dbReference>
<dbReference type="Proteomes" id="UP000317036">
    <property type="component" value="Unassembled WGS sequence"/>
</dbReference>
<dbReference type="SMART" id="SM00862">
    <property type="entry name" value="Trans_reg_C"/>
    <property type="match status" value="1"/>
</dbReference>
<evidence type="ECO:0000259" key="8">
    <source>
        <dbReference type="PROSITE" id="PS50110"/>
    </source>
</evidence>
<feature type="modified residue" description="4-aspartylphosphate" evidence="6">
    <location>
        <position position="54"/>
    </location>
</feature>
<dbReference type="Pfam" id="PF00072">
    <property type="entry name" value="Response_reg"/>
    <property type="match status" value="1"/>
</dbReference>
<keyword evidence="3" id="KW-0805">Transcription regulation</keyword>
<dbReference type="Pfam" id="PF03704">
    <property type="entry name" value="BTAD"/>
    <property type="match status" value="1"/>
</dbReference>
<dbReference type="InterPro" id="IPR005158">
    <property type="entry name" value="BTAD"/>
</dbReference>
<reference evidence="9 10" key="1">
    <citation type="submission" date="2019-07" db="EMBL/GenBank/DDBJ databases">
        <authorList>
            <person name="Kim J."/>
        </authorList>
    </citation>
    <scope>NUCLEOTIDE SEQUENCE [LARGE SCALE GENOMIC DNA]</scope>
    <source>
        <strain evidence="9 10">JC52</strain>
    </source>
</reference>
<dbReference type="Pfam" id="PF00486">
    <property type="entry name" value="Trans_reg_C"/>
    <property type="match status" value="1"/>
</dbReference>
<dbReference type="InterPro" id="IPR036388">
    <property type="entry name" value="WH-like_DNA-bd_sf"/>
</dbReference>
<name>A0A559K5G4_9BACL</name>
<evidence type="ECO:0000256" key="3">
    <source>
        <dbReference type="ARBA" id="ARBA00023015"/>
    </source>
</evidence>
<sequence length="378" mass="42656">MLCVVLIDDEESALDILEILLRELGNVTIVGRYMSPLQALEAMETWQADAVFLDIQMPGMMGTEAARRIMAKQPGTQIIFTTAYSEYAVEAFEINSVDYLLKPFSKERLQKAVSRLVQLGLGSPSTDAGSEGSASIQCFGGFLIQTENGPFTWKTNKEKELCAFLMLQGGHQLEADSIIEAIWPDSELKKARTYLYTCLSYLRKSLQANGVPASVDKIGRGYMMDLRGLKSDVDEFIALTETAFSEERLEERQYEAMNALYKGDYLDGCDFDWAIWKREELKARYAEVLRILHKSFLQKGQLTLAIDCLQRVLALLPDSEKDGRELIKLFVHLDERNEALKVFRNLAAAVRVHLGVELEEATLKLYNVLVPSPARRET</sequence>
<dbReference type="GO" id="GO:0003677">
    <property type="term" value="F:DNA binding"/>
    <property type="evidence" value="ECO:0007669"/>
    <property type="project" value="UniProtKB-KW"/>
</dbReference>
<gene>
    <name evidence="9" type="ORF">FPZ49_24410</name>
</gene>
<evidence type="ECO:0000313" key="9">
    <source>
        <dbReference type="EMBL" id="TVY07385.1"/>
    </source>
</evidence>
<feature type="repeat" description="TPR" evidence="7">
    <location>
        <begin position="286"/>
        <end position="319"/>
    </location>
</feature>
<dbReference type="GO" id="GO:0000160">
    <property type="term" value="P:phosphorelay signal transduction system"/>
    <property type="evidence" value="ECO:0007669"/>
    <property type="project" value="UniProtKB-KW"/>
</dbReference>
<keyword evidence="4" id="KW-0238">DNA-binding</keyword>
<organism evidence="9 10">
    <name type="scientific">Paenibacillus cremeus</name>
    <dbReference type="NCBI Taxonomy" id="2163881"/>
    <lineage>
        <taxon>Bacteria</taxon>
        <taxon>Bacillati</taxon>
        <taxon>Bacillota</taxon>
        <taxon>Bacilli</taxon>
        <taxon>Bacillales</taxon>
        <taxon>Paenibacillaceae</taxon>
        <taxon>Paenibacillus</taxon>
    </lineage>
</organism>
<dbReference type="OrthoDB" id="3190595at2"/>
<dbReference type="SMART" id="SM00448">
    <property type="entry name" value="REC"/>
    <property type="match status" value="1"/>
</dbReference>
<evidence type="ECO:0000256" key="7">
    <source>
        <dbReference type="PROSITE-ProRule" id="PRU00339"/>
    </source>
</evidence>
<dbReference type="RefSeq" id="WP_144851944.1">
    <property type="nucleotide sequence ID" value="NZ_VNJI01000038.1"/>
</dbReference>
<dbReference type="InterPro" id="IPR051677">
    <property type="entry name" value="AfsR-DnrI-RedD_regulator"/>
</dbReference>
<dbReference type="AlphaFoldDB" id="A0A559K5G4"/>
<dbReference type="InterPro" id="IPR011990">
    <property type="entry name" value="TPR-like_helical_dom_sf"/>
</dbReference>
<dbReference type="SUPFAM" id="SSF46894">
    <property type="entry name" value="C-terminal effector domain of the bipartite response regulators"/>
    <property type="match status" value="1"/>
</dbReference>
<evidence type="ECO:0000256" key="4">
    <source>
        <dbReference type="ARBA" id="ARBA00023125"/>
    </source>
</evidence>
<keyword evidence="10" id="KW-1185">Reference proteome</keyword>
<dbReference type="PANTHER" id="PTHR35807">
    <property type="entry name" value="TRANSCRIPTIONAL REGULATOR REDD-RELATED"/>
    <property type="match status" value="1"/>
</dbReference>
<keyword evidence="5" id="KW-0804">Transcription</keyword>
<dbReference type="InterPro" id="IPR016032">
    <property type="entry name" value="Sig_transdc_resp-reg_C-effctor"/>
</dbReference>
<dbReference type="EMBL" id="VNJI01000038">
    <property type="protein sequence ID" value="TVY07385.1"/>
    <property type="molecule type" value="Genomic_DNA"/>
</dbReference>
<evidence type="ECO:0000313" key="10">
    <source>
        <dbReference type="Proteomes" id="UP000317036"/>
    </source>
</evidence>
<dbReference type="GO" id="GO:0006355">
    <property type="term" value="P:regulation of DNA-templated transcription"/>
    <property type="evidence" value="ECO:0007669"/>
    <property type="project" value="InterPro"/>
</dbReference>
<dbReference type="Gene3D" id="1.10.10.10">
    <property type="entry name" value="Winged helix-like DNA-binding domain superfamily/Winged helix DNA-binding domain"/>
    <property type="match status" value="1"/>
</dbReference>
<dbReference type="SUPFAM" id="SSF52172">
    <property type="entry name" value="CheY-like"/>
    <property type="match status" value="1"/>
</dbReference>
<dbReference type="SUPFAM" id="SSF48452">
    <property type="entry name" value="TPR-like"/>
    <property type="match status" value="1"/>
</dbReference>
<comment type="caution">
    <text evidence="9">The sequence shown here is derived from an EMBL/GenBank/DDBJ whole genome shotgun (WGS) entry which is preliminary data.</text>
</comment>
<evidence type="ECO:0000256" key="1">
    <source>
        <dbReference type="ARBA" id="ARBA00005820"/>
    </source>
</evidence>